<evidence type="ECO:0008006" key="4">
    <source>
        <dbReference type="Google" id="ProtNLM"/>
    </source>
</evidence>
<proteinExistence type="predicted"/>
<protein>
    <recommendedName>
        <fullName evidence="4">Lipoprotein</fullName>
    </recommendedName>
</protein>
<evidence type="ECO:0000256" key="1">
    <source>
        <dbReference type="SAM" id="SignalP"/>
    </source>
</evidence>
<accession>A0ABQ0MVL8</accession>
<evidence type="ECO:0000313" key="2">
    <source>
        <dbReference type="EMBL" id="GAW96396.1"/>
    </source>
</evidence>
<dbReference type="RefSeq" id="WP_057181025.1">
    <property type="nucleotide sequence ID" value="NZ_BDQM01000014.1"/>
</dbReference>
<evidence type="ECO:0000313" key="3">
    <source>
        <dbReference type="Proteomes" id="UP000197068"/>
    </source>
</evidence>
<reference evidence="2 3" key="1">
    <citation type="submission" date="2017-06" db="EMBL/GenBank/DDBJ databases">
        <title>Whole Genome Sequences of Colwellia marinimaniae MTCD1.</title>
        <authorList>
            <person name="Kusumoto H."/>
            <person name="Inoue M."/>
            <person name="Tanikawa K."/>
            <person name="Maeji H."/>
            <person name="Cameron J.H."/>
            <person name="Bartlett D.H."/>
        </authorList>
    </citation>
    <scope>NUCLEOTIDE SEQUENCE [LARGE SCALE GENOMIC DNA]</scope>
    <source>
        <strain evidence="2 3">MTCD1</strain>
    </source>
</reference>
<dbReference type="Proteomes" id="UP000197068">
    <property type="component" value="Unassembled WGS sequence"/>
</dbReference>
<organism evidence="2 3">
    <name type="scientific">Colwellia marinimaniae</name>
    <dbReference type="NCBI Taxonomy" id="1513592"/>
    <lineage>
        <taxon>Bacteria</taxon>
        <taxon>Pseudomonadati</taxon>
        <taxon>Pseudomonadota</taxon>
        <taxon>Gammaproteobacteria</taxon>
        <taxon>Alteromonadales</taxon>
        <taxon>Colwelliaceae</taxon>
        <taxon>Colwellia</taxon>
    </lineage>
</organism>
<dbReference type="EMBL" id="BDQM01000014">
    <property type="protein sequence ID" value="GAW96396.1"/>
    <property type="molecule type" value="Genomic_DNA"/>
</dbReference>
<gene>
    <name evidence="2" type="ORF">MTCD1_02010</name>
</gene>
<feature type="chain" id="PRO_5046378128" description="Lipoprotein" evidence="1">
    <location>
        <begin position="20"/>
        <end position="60"/>
    </location>
</feature>
<sequence length="60" mass="6501">MKIIYPLLCLFLLSSCVYYGVQRDFGGDPSAPCTNGSSKQNAQCKAELKAVNSEIAKTVK</sequence>
<feature type="signal peptide" evidence="1">
    <location>
        <begin position="1"/>
        <end position="19"/>
    </location>
</feature>
<dbReference type="PROSITE" id="PS51257">
    <property type="entry name" value="PROKAR_LIPOPROTEIN"/>
    <property type="match status" value="1"/>
</dbReference>
<comment type="caution">
    <text evidence="2">The sequence shown here is derived from an EMBL/GenBank/DDBJ whole genome shotgun (WGS) entry which is preliminary data.</text>
</comment>
<name>A0ABQ0MVL8_9GAMM</name>
<keyword evidence="3" id="KW-1185">Reference proteome</keyword>
<keyword evidence="1" id="KW-0732">Signal</keyword>